<sequence length="230" mass="26387">MWNGSISEALLIETIVSDIEKINDTLDFNLSFKESLIEINKRFPNLSFEEANRLLQVAIGLYNYKSTEKVEIVITAPNSFKLNARKTSVIIKELIFSAEKSITLTGYSISDYAMELFDEIVNKARKGVFVNLYLNDFENKKEHLDKLLLYKSRYLNIYDYNKNTKDKMAALHAKVIVIDSYKTFISSSNLSYHGIEGNIEMGTVIESLKKAGLVEGMLKELKRQKVFQKI</sequence>
<reference evidence="2 3" key="1">
    <citation type="submission" date="2021-03" db="EMBL/GenBank/DDBJ databases">
        <title>Genomic Encyclopedia of Type Strains, Phase IV (KMG-IV): sequencing the most valuable type-strain genomes for metagenomic binning, comparative biology and taxonomic classification.</title>
        <authorList>
            <person name="Goeker M."/>
        </authorList>
    </citation>
    <scope>NUCLEOTIDE SEQUENCE [LARGE SCALE GENOMIC DNA]</scope>
    <source>
        <strain evidence="2 3">DSM 28650</strain>
    </source>
</reference>
<comment type="caution">
    <text evidence="2">The sequence shown here is derived from an EMBL/GenBank/DDBJ whole genome shotgun (WGS) entry which is preliminary data.</text>
</comment>
<evidence type="ECO:0000259" key="1">
    <source>
        <dbReference type="PROSITE" id="PS50035"/>
    </source>
</evidence>
<name>A0ABS4K2Q5_9CLOT</name>
<dbReference type="InterPro" id="IPR025202">
    <property type="entry name" value="PLD-like_dom"/>
</dbReference>
<organism evidence="2 3">
    <name type="scientific">Clostridium punense</name>
    <dbReference type="NCBI Taxonomy" id="1054297"/>
    <lineage>
        <taxon>Bacteria</taxon>
        <taxon>Bacillati</taxon>
        <taxon>Bacillota</taxon>
        <taxon>Clostridia</taxon>
        <taxon>Eubacteriales</taxon>
        <taxon>Clostridiaceae</taxon>
        <taxon>Clostridium</taxon>
    </lineage>
</organism>
<evidence type="ECO:0000313" key="3">
    <source>
        <dbReference type="Proteomes" id="UP001519308"/>
    </source>
</evidence>
<dbReference type="Gene3D" id="3.30.870.10">
    <property type="entry name" value="Endonuclease Chain A"/>
    <property type="match status" value="1"/>
</dbReference>
<keyword evidence="3" id="KW-1185">Reference proteome</keyword>
<proteinExistence type="predicted"/>
<dbReference type="PROSITE" id="PS50035">
    <property type="entry name" value="PLD"/>
    <property type="match status" value="1"/>
</dbReference>
<dbReference type="Pfam" id="PF13091">
    <property type="entry name" value="PLDc_2"/>
    <property type="match status" value="1"/>
</dbReference>
<dbReference type="RefSeq" id="WP_021281823.1">
    <property type="nucleotide sequence ID" value="NZ_JAGGLL010000008.1"/>
</dbReference>
<dbReference type="EMBL" id="JAGGLL010000008">
    <property type="protein sequence ID" value="MBP2021510.1"/>
    <property type="molecule type" value="Genomic_DNA"/>
</dbReference>
<dbReference type="InterPro" id="IPR001736">
    <property type="entry name" value="PLipase_D/transphosphatidylase"/>
</dbReference>
<accession>A0ABS4K2Q5</accession>
<feature type="domain" description="PLD phosphodiesterase" evidence="1">
    <location>
        <begin position="167"/>
        <end position="194"/>
    </location>
</feature>
<gene>
    <name evidence="2" type="ORF">J2Z44_001306</name>
</gene>
<protein>
    <submittedName>
        <fullName evidence="2">Phosphatidylserine/phosphatidylglycerophosphate/ cardiolipin synthase-like enzyme</fullName>
    </submittedName>
</protein>
<evidence type="ECO:0000313" key="2">
    <source>
        <dbReference type="EMBL" id="MBP2021510.1"/>
    </source>
</evidence>
<dbReference type="SUPFAM" id="SSF56024">
    <property type="entry name" value="Phospholipase D/nuclease"/>
    <property type="match status" value="1"/>
</dbReference>
<dbReference type="Proteomes" id="UP001519308">
    <property type="component" value="Unassembled WGS sequence"/>
</dbReference>